<dbReference type="RefSeq" id="WP_304514202.1">
    <property type="nucleotide sequence ID" value="NZ_JAOSIQ010000004.1"/>
</dbReference>
<comment type="caution">
    <text evidence="1">The sequence shown here is derived from an EMBL/GenBank/DDBJ whole genome shotgun (WGS) entry which is preliminary data.</text>
</comment>
<evidence type="ECO:0000313" key="1">
    <source>
        <dbReference type="EMBL" id="MDO8063997.1"/>
    </source>
</evidence>
<evidence type="ECO:0000313" key="2">
    <source>
        <dbReference type="Proteomes" id="UP001170683"/>
    </source>
</evidence>
<gene>
    <name evidence="1" type="ORF">OC701_00720</name>
</gene>
<organism evidence="1 2">
    <name type="scientific">Candidatus Phytoplasma bonamiae</name>
    <dbReference type="NCBI Taxonomy" id="2982626"/>
    <lineage>
        <taxon>Bacteria</taxon>
        <taxon>Bacillati</taxon>
        <taxon>Mycoplasmatota</taxon>
        <taxon>Mollicutes</taxon>
        <taxon>Acholeplasmatales</taxon>
        <taxon>Acholeplasmataceae</taxon>
        <taxon>Candidatus Phytoplasma</taxon>
        <taxon>16SrII (Peanut WB group)</taxon>
    </lineage>
</organism>
<dbReference type="Proteomes" id="UP001170683">
    <property type="component" value="Unassembled WGS sequence"/>
</dbReference>
<proteinExistence type="predicted"/>
<sequence>MQKFDDNFLESTKNLSYDQISSIMPKEASLQSRNSDYEENEQLSVISDHLLDKDLDQVKNVLKKKPLNNDLNILEKQSSNNNINAIKKISSSKTILPRSFKSLFVTSFGLIRVFFSKIVFAFR</sequence>
<reference evidence="1 2" key="1">
    <citation type="journal article" date="2023" name="Int. J. Syst. Evol. Microbiol.">
        <title>The observation of taxonomic boundaries for the 16SrII and 16SrXXV phytoplasmas using genome-based delimitation.</title>
        <authorList>
            <person name="Rodrigues Jardim B."/>
            <person name="Tran-Nguyen L.T.T."/>
            <person name="Gambley C."/>
            <person name="Al-Sadi A.M."/>
            <person name="Al-Subhi A.M."/>
            <person name="Foissac X."/>
            <person name="Salar P."/>
            <person name="Cai H."/>
            <person name="Yang J.Y."/>
            <person name="Davis R."/>
            <person name="Jones L."/>
            <person name="Rodoni B."/>
            <person name="Constable F.E."/>
        </authorList>
    </citation>
    <scope>NUCLEOTIDE SEQUENCE [LARGE SCALE GENOMIC DNA]</scope>
    <source>
        <strain evidence="1">BAWM-225</strain>
    </source>
</reference>
<accession>A0ABT9D3J7</accession>
<protein>
    <submittedName>
        <fullName evidence="1">Uncharacterized protein</fullName>
    </submittedName>
</protein>
<name>A0ABT9D3J7_9MOLU</name>
<keyword evidence="2" id="KW-1185">Reference proteome</keyword>
<dbReference type="EMBL" id="JAOSIQ010000004">
    <property type="protein sequence ID" value="MDO8063997.1"/>
    <property type="molecule type" value="Genomic_DNA"/>
</dbReference>